<proteinExistence type="predicted"/>
<evidence type="ECO:0000313" key="2">
    <source>
        <dbReference type="EMBL" id="KAL0279187.1"/>
    </source>
</evidence>
<accession>A0AAW2IBQ3</accession>
<comment type="caution">
    <text evidence="2">The sequence shown here is derived from an EMBL/GenBank/DDBJ whole genome shotgun (WGS) entry which is preliminary data.</text>
</comment>
<evidence type="ECO:0000259" key="1">
    <source>
        <dbReference type="Pfam" id="PF12248"/>
    </source>
</evidence>
<feature type="domain" description="Farnesoic acid O-methyl transferase" evidence="1">
    <location>
        <begin position="8"/>
        <end position="136"/>
    </location>
</feature>
<gene>
    <name evidence="2" type="ORF">PYX00_000797</name>
</gene>
<dbReference type="Pfam" id="PF11901">
    <property type="entry name" value="DM9"/>
    <property type="match status" value="1"/>
</dbReference>
<dbReference type="EMBL" id="JARGDH010000001">
    <property type="protein sequence ID" value="KAL0279187.1"/>
    <property type="molecule type" value="Genomic_DNA"/>
</dbReference>
<dbReference type="AlphaFoldDB" id="A0AAW2IBQ3"/>
<dbReference type="Pfam" id="PF12248">
    <property type="entry name" value="Methyltransf_FA"/>
    <property type="match status" value="1"/>
</dbReference>
<organism evidence="2">
    <name type="scientific">Menopon gallinae</name>
    <name type="common">poultry shaft louse</name>
    <dbReference type="NCBI Taxonomy" id="328185"/>
    <lineage>
        <taxon>Eukaryota</taxon>
        <taxon>Metazoa</taxon>
        <taxon>Ecdysozoa</taxon>
        <taxon>Arthropoda</taxon>
        <taxon>Hexapoda</taxon>
        <taxon>Insecta</taxon>
        <taxon>Pterygota</taxon>
        <taxon>Neoptera</taxon>
        <taxon>Paraneoptera</taxon>
        <taxon>Psocodea</taxon>
        <taxon>Troctomorpha</taxon>
        <taxon>Phthiraptera</taxon>
        <taxon>Amblycera</taxon>
        <taxon>Menoponidae</taxon>
        <taxon>Menopon</taxon>
    </lineage>
</organism>
<dbReference type="InterPro" id="IPR006616">
    <property type="entry name" value="DM9_repeat"/>
</dbReference>
<dbReference type="InterPro" id="IPR022041">
    <property type="entry name" value="Methyltransf_FA"/>
</dbReference>
<dbReference type="SMART" id="SM00696">
    <property type="entry name" value="DM9"/>
    <property type="match status" value="2"/>
</dbReference>
<name>A0AAW2IBQ3_9NEOP</name>
<reference evidence="2" key="1">
    <citation type="journal article" date="2024" name="Gigascience">
        <title>Chromosome-level genome of the poultry shaft louse Menopon gallinae provides insight into the host-switching and adaptive evolution of parasitic lice.</title>
        <authorList>
            <person name="Xu Y."/>
            <person name="Ma L."/>
            <person name="Liu S."/>
            <person name="Liang Y."/>
            <person name="Liu Q."/>
            <person name="He Z."/>
            <person name="Tian L."/>
            <person name="Duan Y."/>
            <person name="Cai W."/>
            <person name="Li H."/>
            <person name="Song F."/>
        </authorList>
    </citation>
    <scope>NUCLEOTIDE SEQUENCE</scope>
    <source>
        <strain evidence="2">Cailab_2023a</strain>
    </source>
</reference>
<dbReference type="PANTHER" id="PTHR31649">
    <property type="entry name" value="AGAP009604-PA"/>
    <property type="match status" value="1"/>
</dbReference>
<sequence length="292" mass="31626">MEIQTPDELKYQFQPAPNGVFNFAVRAPNDAHIALTKGPEESDPMYEVFLGGWSNSKSVIRKNRTKPDVAEVETPDILSAGEFRRFWIKWQNGSISAGRGDDPEPFLAFTDNEIVPIGYVGVCTGWGATGTWKIEVPPQPSAPSAPSGGNFWWQKTSNGQVLDNAVQGGVDLGSGEVLYIARAEHEGALLPGKCVPSHGVTYVPWGGGEHGKPEYEILCGCQGEWVAASEGHIPEGALEAGKTEDGEVLYIGRVNDGERFGLGKVQASHKVCYIPYGGQELAYPDYEVYVLP</sequence>
<protein>
    <recommendedName>
        <fullName evidence="1">Farnesoic acid O-methyl transferase domain-containing protein</fullName>
    </recommendedName>
</protein>
<dbReference type="PANTHER" id="PTHR31649:SF1">
    <property type="entry name" value="FARNESOIC ACID O-METHYL TRANSFERASE DOMAIN-CONTAINING PROTEIN"/>
    <property type="match status" value="1"/>
</dbReference>